<dbReference type="Proteomes" id="UP000631553">
    <property type="component" value="Unassembled WGS sequence"/>
</dbReference>
<dbReference type="RefSeq" id="WP_179802473.1">
    <property type="nucleotide sequence ID" value="NZ_JACCCQ010000001.1"/>
</dbReference>
<name>A0ABX2RLA8_9ACTN</name>
<feature type="transmembrane region" description="Helical" evidence="1">
    <location>
        <begin position="42"/>
        <end position="62"/>
    </location>
</feature>
<organism evidence="2 3">
    <name type="scientific">Micromonospora purpureochromogenes</name>
    <dbReference type="NCBI Taxonomy" id="47872"/>
    <lineage>
        <taxon>Bacteria</taxon>
        <taxon>Bacillati</taxon>
        <taxon>Actinomycetota</taxon>
        <taxon>Actinomycetes</taxon>
        <taxon>Micromonosporales</taxon>
        <taxon>Micromonosporaceae</taxon>
        <taxon>Micromonospora</taxon>
    </lineage>
</organism>
<dbReference type="SUPFAM" id="SSF110296">
    <property type="entry name" value="Oligoxyloglucan reducing end-specific cellobiohydrolase"/>
    <property type="match status" value="1"/>
</dbReference>
<dbReference type="EMBL" id="JACCCQ010000001">
    <property type="protein sequence ID" value="NYF56099.1"/>
    <property type="molecule type" value="Genomic_DNA"/>
</dbReference>
<keyword evidence="1" id="KW-0812">Transmembrane</keyword>
<protein>
    <recommendedName>
        <fullName evidence="4">Exo-alpha-sialidase</fullName>
    </recommendedName>
</protein>
<accession>A0ABX2RLA8</accession>
<comment type="caution">
    <text evidence="2">The sequence shown here is derived from an EMBL/GenBank/DDBJ whole genome shotgun (WGS) entry which is preliminary data.</text>
</comment>
<keyword evidence="3" id="KW-1185">Reference proteome</keyword>
<evidence type="ECO:0000313" key="3">
    <source>
        <dbReference type="Proteomes" id="UP000631553"/>
    </source>
</evidence>
<dbReference type="InterPro" id="IPR015943">
    <property type="entry name" value="WD40/YVTN_repeat-like_dom_sf"/>
</dbReference>
<proteinExistence type="predicted"/>
<evidence type="ECO:0008006" key="4">
    <source>
        <dbReference type="Google" id="ProtNLM"/>
    </source>
</evidence>
<evidence type="ECO:0000313" key="2">
    <source>
        <dbReference type="EMBL" id="NYF56099.1"/>
    </source>
</evidence>
<gene>
    <name evidence="2" type="ORF">HDA35_001930</name>
</gene>
<dbReference type="Gene3D" id="2.130.10.10">
    <property type="entry name" value="YVTN repeat-like/Quinoprotein amine dehydrogenase"/>
    <property type="match status" value="1"/>
</dbReference>
<keyword evidence="1" id="KW-1133">Transmembrane helix</keyword>
<reference evidence="2 3" key="1">
    <citation type="submission" date="2020-07" db="EMBL/GenBank/DDBJ databases">
        <title>Sequencing the genomes of 1000 actinobacteria strains.</title>
        <authorList>
            <person name="Klenk H.-P."/>
        </authorList>
    </citation>
    <scope>NUCLEOTIDE SEQUENCE [LARGE SCALE GENOMIC DNA]</scope>
    <source>
        <strain evidence="2 3">DSM 43814</strain>
    </source>
</reference>
<keyword evidence="1" id="KW-0472">Membrane</keyword>
<evidence type="ECO:0000256" key="1">
    <source>
        <dbReference type="SAM" id="Phobius"/>
    </source>
</evidence>
<sequence>MRETALDEMFAEFEADALTTFRPPGVAAAQRRVRARRRRRRGLLAGLVALLVGAPTGALAVAGRDHRPPTPPTPTPGRLTERKVVVPGAAGALVDLRFVDARHGWALFDTCAREAPTDCRRTLGRTTDGGATWQGAALPVGDGGAQLMPVDERTLAVATGGRFLVTTDGGKTFTSRPGGPPYRDAWSVAETPSGFRLACPAEQEARGEDCDRFHLARLGRVPVRTQPPLALDTNTRVHLVEGGDGRLWLASLRDGQATVVVSADGAATWRKLPPLTASATLTVSPDGGDAWLVDDRRGAVWRLVGDQWQPRPGMPHAPVDGGFAAAGDGAIFANSHGRVGFWVDGGYVDQPALRDALAHSGSSVVQVGRLTDGTLVLQGDGVWRIVGVGSGVDRTWTWFS</sequence>